<organism evidence="1 2">
    <name type="scientific">Legionella brunensis</name>
    <dbReference type="NCBI Taxonomy" id="29422"/>
    <lineage>
        <taxon>Bacteria</taxon>
        <taxon>Pseudomonadati</taxon>
        <taxon>Pseudomonadota</taxon>
        <taxon>Gammaproteobacteria</taxon>
        <taxon>Legionellales</taxon>
        <taxon>Legionellaceae</taxon>
        <taxon>Legionella</taxon>
    </lineage>
</organism>
<reference evidence="1 2" key="1">
    <citation type="submission" date="2015-11" db="EMBL/GenBank/DDBJ databases">
        <title>Genomic analysis of 38 Legionella species identifies large and diverse effector repertoires.</title>
        <authorList>
            <person name="Burstein D."/>
            <person name="Amaro F."/>
            <person name="Zusman T."/>
            <person name="Lifshitz Z."/>
            <person name="Cohen O."/>
            <person name="Gilbert J.A."/>
            <person name="Pupko T."/>
            <person name="Shuman H.A."/>
            <person name="Segal G."/>
        </authorList>
    </citation>
    <scope>NUCLEOTIDE SEQUENCE [LARGE SCALE GENOMIC DNA]</scope>
    <source>
        <strain evidence="1 2">ATCC 43878</strain>
    </source>
</reference>
<dbReference type="InterPro" id="IPR036770">
    <property type="entry name" value="Ankyrin_rpt-contain_sf"/>
</dbReference>
<dbReference type="EMBL" id="LNXV01000029">
    <property type="protein sequence ID" value="KTC81541.1"/>
    <property type="molecule type" value="Genomic_DNA"/>
</dbReference>
<dbReference type="STRING" id="29422.Lbru_2061"/>
<dbReference type="InterPro" id="IPR002110">
    <property type="entry name" value="Ankyrin_rpt"/>
</dbReference>
<accession>A0A0W0SF75</accession>
<sequence length="398" mass="44859">MGVCARGYNENGEVILGMIHVMSDPSKLTSLLEQMQKKLDPNGKIEIFIGGGKIEDIGSRTNYATLLAIIQECNKKSKFNLELVDDQFSPFGKLKRLENTTDLIFDEESNVFMEIRGGGWTEDIEPSLQKALEEIAELKNKSSQGSKPSEQDIESFISNNLLELLFTTNKSWEVLDLLLEHTSPNLINKIVNRSIDKLWEFACKNSDENLAHFLLGSKVSLFEKEGYTPGHFAVIFDSLNMLSYLMEQSEFDINAVDKFENKSILLFALQSLPPNEKIIKKLLDSENIYLKKSDPKLPLQVALSTPNISISIKKQMILMGGMDPDIPNQSALQKCQELISQDAELLACYRRRMFSMQDSNQFSSLINAVGSPIINKNEEQVKEITNLAILQKKTNNHG</sequence>
<dbReference type="SUPFAM" id="SSF48403">
    <property type="entry name" value="Ankyrin repeat"/>
    <property type="match status" value="1"/>
</dbReference>
<dbReference type="AlphaFoldDB" id="A0A0W0SF75"/>
<evidence type="ECO:0000313" key="2">
    <source>
        <dbReference type="Proteomes" id="UP000054742"/>
    </source>
</evidence>
<dbReference type="Gene3D" id="1.25.40.20">
    <property type="entry name" value="Ankyrin repeat-containing domain"/>
    <property type="match status" value="1"/>
</dbReference>
<name>A0A0W0SF75_9GAMM</name>
<dbReference type="Proteomes" id="UP000054742">
    <property type="component" value="Unassembled WGS sequence"/>
</dbReference>
<evidence type="ECO:0000313" key="1">
    <source>
        <dbReference type="EMBL" id="KTC81541.1"/>
    </source>
</evidence>
<proteinExistence type="predicted"/>
<dbReference type="Pfam" id="PF12796">
    <property type="entry name" value="Ank_2"/>
    <property type="match status" value="1"/>
</dbReference>
<keyword evidence="2" id="KW-1185">Reference proteome</keyword>
<comment type="caution">
    <text evidence="1">The sequence shown here is derived from an EMBL/GenBank/DDBJ whole genome shotgun (WGS) entry which is preliminary data.</text>
</comment>
<dbReference type="RefSeq" id="WP_058442050.1">
    <property type="nucleotide sequence ID" value="NZ_CAAAHU010000005.1"/>
</dbReference>
<dbReference type="PATRIC" id="fig|29422.6.peg.2199"/>
<gene>
    <name evidence="1" type="ORF">Lbru_2061</name>
</gene>
<protein>
    <submittedName>
        <fullName evidence="1">Uncharacterized protein</fullName>
    </submittedName>
</protein>